<accession>X0XRG8</accession>
<feature type="non-terminal residue" evidence="2">
    <location>
        <position position="135"/>
    </location>
</feature>
<keyword evidence="1" id="KW-1133">Transmembrane helix</keyword>
<protein>
    <submittedName>
        <fullName evidence="2">Uncharacterized protein</fullName>
    </submittedName>
</protein>
<proteinExistence type="predicted"/>
<evidence type="ECO:0000256" key="1">
    <source>
        <dbReference type="SAM" id="Phobius"/>
    </source>
</evidence>
<gene>
    <name evidence="2" type="ORF">S01H1_62091</name>
</gene>
<sequence>MFSIKSLRVKTLLWALIPTAIVMVAAGIIALYAYEQVARDVVQERDTELARISAARLSEGLSRYSQVLKSTAADVQSMETDHLDSALKEAQNQLYVFDAGVVVYDSEGVALWSQPFVAERQGTDCPVPSEFHKVS</sequence>
<keyword evidence="1" id="KW-0472">Membrane</keyword>
<organism evidence="2">
    <name type="scientific">marine sediment metagenome</name>
    <dbReference type="NCBI Taxonomy" id="412755"/>
    <lineage>
        <taxon>unclassified sequences</taxon>
        <taxon>metagenomes</taxon>
        <taxon>ecological metagenomes</taxon>
    </lineage>
</organism>
<feature type="transmembrane region" description="Helical" evidence="1">
    <location>
        <begin position="12"/>
        <end position="34"/>
    </location>
</feature>
<keyword evidence="1" id="KW-0812">Transmembrane</keyword>
<evidence type="ECO:0000313" key="2">
    <source>
        <dbReference type="EMBL" id="GAG39248.1"/>
    </source>
</evidence>
<reference evidence="2" key="1">
    <citation type="journal article" date="2014" name="Front. Microbiol.">
        <title>High frequency of phylogenetically diverse reductive dehalogenase-homologous genes in deep subseafloor sedimentary metagenomes.</title>
        <authorList>
            <person name="Kawai M."/>
            <person name="Futagami T."/>
            <person name="Toyoda A."/>
            <person name="Takaki Y."/>
            <person name="Nishi S."/>
            <person name="Hori S."/>
            <person name="Arai W."/>
            <person name="Tsubouchi T."/>
            <person name="Morono Y."/>
            <person name="Uchiyama I."/>
            <person name="Ito T."/>
            <person name="Fujiyama A."/>
            <person name="Inagaki F."/>
            <person name="Takami H."/>
        </authorList>
    </citation>
    <scope>NUCLEOTIDE SEQUENCE</scope>
    <source>
        <strain evidence="2">Expedition CK06-06</strain>
    </source>
</reference>
<dbReference type="EMBL" id="BARS01040762">
    <property type="protein sequence ID" value="GAG39248.1"/>
    <property type="molecule type" value="Genomic_DNA"/>
</dbReference>
<comment type="caution">
    <text evidence="2">The sequence shown here is derived from an EMBL/GenBank/DDBJ whole genome shotgun (WGS) entry which is preliminary data.</text>
</comment>
<name>X0XRG8_9ZZZZ</name>
<dbReference type="AlphaFoldDB" id="X0XRG8"/>